<dbReference type="GO" id="GO:0008270">
    <property type="term" value="F:zinc ion binding"/>
    <property type="evidence" value="ECO:0007669"/>
    <property type="project" value="UniProtKB-KW"/>
</dbReference>
<reference evidence="4" key="1">
    <citation type="submission" date="2022-08" db="EMBL/GenBank/DDBJ databases">
        <authorList>
            <person name="Gutierrez-Valencia J."/>
        </authorList>
    </citation>
    <scope>NUCLEOTIDE SEQUENCE</scope>
</reference>
<dbReference type="AlphaFoldDB" id="A0AAV0QQY2"/>
<sequence length="476" mass="51629">MSAATVAAVNDSTSIGNAISDLSQSIGNTATLPLTSYANVVTGNPSSQPPLKQRWIPVGEHDLVPGTFNGEPELKVSDSLRNKLSAPWQRTLVVRLLGRSIGYSTLCNKLKALWRPTSAMEVFALDDVCFLIKLGNDKDYLSALSDGPWVIFDHYLVVQQWTPFFRVTDKLPNTMVIWVQFPGLPVHFYHQELLFALGNMIGRAIKLDFHTQHQQRAKFARMAVEVDLSKPLVPRIRLDGKWQKVEFENIPVVCFECGKVGHTKIICPTIYKDRPIAGVQDRLPAPASEVAAGEESPEDGAGFGPWMLVTRKSRRNQREVVGQGKSDQKPQSPNGHHTWHSGKGEEEERATSENLPKIQNAKSGKVAGNSPGKKSENKKGKGAMGPTTNTAEKGLLGPRPSLLTISSRPTKATNDHEASSSMGSPQSEKPKASIEVKTQVGAAAGGSAHTKKIGPGQKAPTAASAQANYPIGKQKD</sequence>
<feature type="domain" description="CCHC-type" evidence="3">
    <location>
        <begin position="254"/>
        <end position="268"/>
    </location>
</feature>
<feature type="compositionally biased region" description="Basic and acidic residues" evidence="2">
    <location>
        <begin position="342"/>
        <end position="351"/>
    </location>
</feature>
<dbReference type="GO" id="GO:0003676">
    <property type="term" value="F:nucleic acid binding"/>
    <property type="evidence" value="ECO:0007669"/>
    <property type="project" value="InterPro"/>
</dbReference>
<name>A0AAV0QQY2_9ROSI</name>
<feature type="region of interest" description="Disordered" evidence="2">
    <location>
        <begin position="316"/>
        <end position="476"/>
    </location>
</feature>
<evidence type="ECO:0000256" key="2">
    <source>
        <dbReference type="SAM" id="MobiDB-lite"/>
    </source>
</evidence>
<proteinExistence type="predicted"/>
<evidence type="ECO:0000313" key="4">
    <source>
        <dbReference type="EMBL" id="CAI0547351.1"/>
    </source>
</evidence>
<comment type="caution">
    <text evidence="4">The sequence shown here is derived from an EMBL/GenBank/DDBJ whole genome shotgun (WGS) entry which is preliminary data.</text>
</comment>
<accession>A0AAV0QQY2</accession>
<keyword evidence="5" id="KW-1185">Reference proteome</keyword>
<protein>
    <recommendedName>
        <fullName evidence="3">CCHC-type domain-containing protein</fullName>
    </recommendedName>
</protein>
<dbReference type="PROSITE" id="PS50158">
    <property type="entry name" value="ZF_CCHC"/>
    <property type="match status" value="1"/>
</dbReference>
<evidence type="ECO:0000256" key="1">
    <source>
        <dbReference type="PROSITE-ProRule" id="PRU00047"/>
    </source>
</evidence>
<keyword evidence="1" id="KW-0863">Zinc-finger</keyword>
<dbReference type="Proteomes" id="UP001154282">
    <property type="component" value="Unassembled WGS sequence"/>
</dbReference>
<keyword evidence="1" id="KW-0862">Zinc</keyword>
<dbReference type="EMBL" id="CAMGYJ010000010">
    <property type="protein sequence ID" value="CAI0547351.1"/>
    <property type="molecule type" value="Genomic_DNA"/>
</dbReference>
<dbReference type="InterPro" id="IPR001878">
    <property type="entry name" value="Znf_CCHC"/>
</dbReference>
<gene>
    <name evidence="4" type="ORF">LITE_LOCUS44335</name>
</gene>
<evidence type="ECO:0000313" key="5">
    <source>
        <dbReference type="Proteomes" id="UP001154282"/>
    </source>
</evidence>
<dbReference type="PANTHER" id="PTHR31286">
    <property type="entry name" value="GLYCINE-RICH CELL WALL STRUCTURAL PROTEIN 1.8-LIKE"/>
    <property type="match status" value="1"/>
</dbReference>
<feature type="compositionally biased region" description="Polar residues" evidence="2">
    <location>
        <begin position="403"/>
        <end position="412"/>
    </location>
</feature>
<dbReference type="InterPro" id="IPR025558">
    <property type="entry name" value="DUF4283"/>
</dbReference>
<evidence type="ECO:0000259" key="3">
    <source>
        <dbReference type="PROSITE" id="PS50158"/>
    </source>
</evidence>
<dbReference type="InterPro" id="IPR040256">
    <property type="entry name" value="At4g02000-like"/>
</dbReference>
<dbReference type="Pfam" id="PF14111">
    <property type="entry name" value="DUF4283"/>
    <property type="match status" value="1"/>
</dbReference>
<dbReference type="PANTHER" id="PTHR31286:SF99">
    <property type="entry name" value="DUF4283 DOMAIN-CONTAINING PROTEIN"/>
    <property type="match status" value="1"/>
</dbReference>
<keyword evidence="1" id="KW-0479">Metal-binding</keyword>
<organism evidence="4 5">
    <name type="scientific">Linum tenue</name>
    <dbReference type="NCBI Taxonomy" id="586396"/>
    <lineage>
        <taxon>Eukaryota</taxon>
        <taxon>Viridiplantae</taxon>
        <taxon>Streptophyta</taxon>
        <taxon>Embryophyta</taxon>
        <taxon>Tracheophyta</taxon>
        <taxon>Spermatophyta</taxon>
        <taxon>Magnoliopsida</taxon>
        <taxon>eudicotyledons</taxon>
        <taxon>Gunneridae</taxon>
        <taxon>Pentapetalae</taxon>
        <taxon>rosids</taxon>
        <taxon>fabids</taxon>
        <taxon>Malpighiales</taxon>
        <taxon>Linaceae</taxon>
        <taxon>Linum</taxon>
    </lineage>
</organism>